<dbReference type="InterPro" id="IPR017972">
    <property type="entry name" value="Cyt_P450_CS"/>
</dbReference>
<dbReference type="AlphaFoldDB" id="A0A5S9IP31"/>
<evidence type="ECO:0000313" key="6">
    <source>
        <dbReference type="Proteomes" id="UP000326354"/>
    </source>
</evidence>
<dbReference type="PRINTS" id="PR00385">
    <property type="entry name" value="P450"/>
</dbReference>
<evidence type="ECO:0000256" key="2">
    <source>
        <dbReference type="ARBA" id="ARBA00010617"/>
    </source>
</evidence>
<comment type="cofactor">
    <cofactor evidence="1 3">
        <name>heme</name>
        <dbReference type="ChEBI" id="CHEBI:30413"/>
    </cofactor>
</comment>
<dbReference type="Gene3D" id="1.10.630.10">
    <property type="entry name" value="Cytochrome P450"/>
    <property type="match status" value="1"/>
</dbReference>
<dbReference type="GO" id="GO:0016705">
    <property type="term" value="F:oxidoreductase activity, acting on paired donors, with incorporation or reduction of molecular oxygen"/>
    <property type="evidence" value="ECO:0007669"/>
    <property type="project" value="InterPro"/>
</dbReference>
<dbReference type="Proteomes" id="UP000326354">
    <property type="component" value="Chromosome"/>
</dbReference>
<dbReference type="GO" id="GO:0020037">
    <property type="term" value="F:heme binding"/>
    <property type="evidence" value="ECO:0007669"/>
    <property type="project" value="InterPro"/>
</dbReference>
<comment type="similarity">
    <text evidence="2 4">Belongs to the cytochrome P450 family.</text>
</comment>
<dbReference type="RefSeq" id="WP_151969582.1">
    <property type="nucleotide sequence ID" value="NZ_AP019860.1"/>
</dbReference>
<reference evidence="5 6" key="1">
    <citation type="submission" date="2019-08" db="EMBL/GenBank/DDBJ databases">
        <title>Complete genome sequence of Candidatus Uab amorphum.</title>
        <authorList>
            <person name="Shiratori T."/>
            <person name="Suzuki S."/>
            <person name="Kakizawa Y."/>
            <person name="Ishida K."/>
        </authorList>
    </citation>
    <scope>NUCLEOTIDE SEQUENCE [LARGE SCALE GENOMIC DNA]</scope>
    <source>
        <strain evidence="5 6">SRT547</strain>
    </source>
</reference>
<keyword evidence="4" id="KW-0503">Monooxygenase</keyword>
<evidence type="ECO:0000256" key="1">
    <source>
        <dbReference type="ARBA" id="ARBA00001971"/>
    </source>
</evidence>
<dbReference type="SUPFAM" id="SSF48264">
    <property type="entry name" value="Cytochrome P450"/>
    <property type="match status" value="1"/>
</dbReference>
<dbReference type="CDD" id="cd11053">
    <property type="entry name" value="CYP110-like"/>
    <property type="match status" value="1"/>
</dbReference>
<organism evidence="5 6">
    <name type="scientific">Uabimicrobium amorphum</name>
    <dbReference type="NCBI Taxonomy" id="2596890"/>
    <lineage>
        <taxon>Bacteria</taxon>
        <taxon>Pseudomonadati</taxon>
        <taxon>Planctomycetota</taxon>
        <taxon>Candidatus Uabimicrobiia</taxon>
        <taxon>Candidatus Uabimicrobiales</taxon>
        <taxon>Candidatus Uabimicrobiaceae</taxon>
        <taxon>Candidatus Uabimicrobium</taxon>
    </lineage>
</organism>
<dbReference type="GO" id="GO:0004497">
    <property type="term" value="F:monooxygenase activity"/>
    <property type="evidence" value="ECO:0007669"/>
    <property type="project" value="UniProtKB-KW"/>
</dbReference>
<evidence type="ECO:0000256" key="4">
    <source>
        <dbReference type="RuleBase" id="RU000461"/>
    </source>
</evidence>
<dbReference type="PANTHER" id="PTHR24305">
    <property type="entry name" value="CYTOCHROME P450"/>
    <property type="match status" value="1"/>
</dbReference>
<feature type="binding site" description="axial binding residue" evidence="3">
    <location>
        <position position="386"/>
    </location>
    <ligand>
        <name>heme</name>
        <dbReference type="ChEBI" id="CHEBI:30413"/>
    </ligand>
    <ligandPart>
        <name>Fe</name>
        <dbReference type="ChEBI" id="CHEBI:18248"/>
    </ligandPart>
</feature>
<dbReference type="InterPro" id="IPR002401">
    <property type="entry name" value="Cyt_P450_E_grp-I"/>
</dbReference>
<dbReference type="Pfam" id="PF00067">
    <property type="entry name" value="p450"/>
    <property type="match status" value="1"/>
</dbReference>
<keyword evidence="3 4" id="KW-0408">Iron</keyword>
<evidence type="ECO:0000313" key="5">
    <source>
        <dbReference type="EMBL" id="BBM85483.1"/>
    </source>
</evidence>
<dbReference type="EMBL" id="AP019860">
    <property type="protein sequence ID" value="BBM85483.1"/>
    <property type="molecule type" value="Genomic_DNA"/>
</dbReference>
<accession>A0A5S9IP31</accession>
<dbReference type="PRINTS" id="PR00463">
    <property type="entry name" value="EP450I"/>
</dbReference>
<dbReference type="OrthoDB" id="9789468at2"/>
<dbReference type="InterPro" id="IPR001128">
    <property type="entry name" value="Cyt_P450"/>
</dbReference>
<dbReference type="KEGG" id="uam:UABAM_03852"/>
<dbReference type="PANTHER" id="PTHR24305:SF166">
    <property type="entry name" value="CYTOCHROME P450 12A4, MITOCHONDRIAL-RELATED"/>
    <property type="match status" value="1"/>
</dbReference>
<evidence type="ECO:0000256" key="3">
    <source>
        <dbReference type="PIRSR" id="PIRSR602401-1"/>
    </source>
</evidence>
<proteinExistence type="inferred from homology"/>
<sequence length="442" mass="50950">MKREKLFPGPSSPWWWQAVSLIKNSYGLLGKCIQKYGAPFSMRINSKTQFVFFNTPEAARDLFTANYKDVFAGPISEPLRPVLGGKSLLLLDDDEHLAMRRFMTPPFTGNAMRNYGEIIRDISVKNTRKWGKGTEVTMQHVMQTISMEVILHAVFDLHEGERFERYKRILLEYLSIFNGKNAIFLYIPKLRKRFLAPWAKYLRTVKLVDELIYEEINLRKQSSQQNDILSRLLAIRDEDGNALSDLELRDQLVTLLLAGHETTAASMTWCLYWIHHTPEVLPQLCDELRGHTSIEDIAKLPFLDAVCRETLRLYPIVPAVGRLLQRPVSVAGHELPEGTAAILSIYLTHRNPDVYPNPEVFYPQRFLERKYDAYEFVPFGGGARRCLGMHFALYEMKIVIAHLLQNYQLELCSDKPVSAVRRGVTFFPKGGIPMVVRERRED</sequence>
<gene>
    <name evidence="5" type="ORF">UABAM_03852</name>
</gene>
<dbReference type="InterPro" id="IPR050121">
    <property type="entry name" value="Cytochrome_P450_monoxygenase"/>
</dbReference>
<keyword evidence="4" id="KW-0560">Oxidoreductase</keyword>
<keyword evidence="3 4" id="KW-0479">Metal-binding</keyword>
<keyword evidence="6" id="KW-1185">Reference proteome</keyword>
<dbReference type="InterPro" id="IPR036396">
    <property type="entry name" value="Cyt_P450_sf"/>
</dbReference>
<name>A0A5S9IP31_UABAM</name>
<dbReference type="PROSITE" id="PS00086">
    <property type="entry name" value="CYTOCHROME_P450"/>
    <property type="match status" value="1"/>
</dbReference>
<keyword evidence="3 4" id="KW-0349">Heme</keyword>
<protein>
    <submittedName>
        <fullName evidence="5">Cytochrome P450</fullName>
    </submittedName>
</protein>
<dbReference type="GO" id="GO:0005506">
    <property type="term" value="F:iron ion binding"/>
    <property type="evidence" value="ECO:0007669"/>
    <property type="project" value="InterPro"/>
</dbReference>